<accession>A0A1U7LLH3</accession>
<evidence type="ECO:0000313" key="2">
    <source>
        <dbReference type="Proteomes" id="UP000186594"/>
    </source>
</evidence>
<dbReference type="STRING" id="1198029.A0A1U7LLH3"/>
<dbReference type="EMBL" id="LXFE01001516">
    <property type="protein sequence ID" value="OLL23504.1"/>
    <property type="molecule type" value="Genomic_DNA"/>
</dbReference>
<proteinExistence type="predicted"/>
<dbReference type="GO" id="GO:0016874">
    <property type="term" value="F:ligase activity"/>
    <property type="evidence" value="ECO:0007669"/>
    <property type="project" value="UniProtKB-KW"/>
</dbReference>
<gene>
    <name evidence="1" type="ORF">NEOLI_005265</name>
</gene>
<dbReference type="Proteomes" id="UP000186594">
    <property type="component" value="Unassembled WGS sequence"/>
</dbReference>
<organism evidence="1 2">
    <name type="scientific">Neolecta irregularis (strain DAH-3)</name>
    <dbReference type="NCBI Taxonomy" id="1198029"/>
    <lineage>
        <taxon>Eukaryota</taxon>
        <taxon>Fungi</taxon>
        <taxon>Dikarya</taxon>
        <taxon>Ascomycota</taxon>
        <taxon>Taphrinomycotina</taxon>
        <taxon>Neolectales</taxon>
        <taxon>Neolectaceae</taxon>
        <taxon>Neolecta</taxon>
    </lineage>
</organism>
<comment type="caution">
    <text evidence="1">The sequence shown here is derived from an EMBL/GenBank/DDBJ whole genome shotgun (WGS) entry which is preliminary data.</text>
</comment>
<dbReference type="SUPFAM" id="SSF55681">
    <property type="entry name" value="Class II aaRS and biotin synthetases"/>
    <property type="match status" value="1"/>
</dbReference>
<keyword evidence="1" id="KW-0436">Ligase</keyword>
<dbReference type="InterPro" id="IPR045864">
    <property type="entry name" value="aa-tRNA-synth_II/BPL/LPL"/>
</dbReference>
<evidence type="ECO:0000313" key="1">
    <source>
        <dbReference type="EMBL" id="OLL23504.1"/>
    </source>
</evidence>
<reference evidence="1 2" key="1">
    <citation type="submission" date="2016-04" db="EMBL/GenBank/DDBJ databases">
        <title>Evolutionary innovation and constraint leading to complex multicellularity in the Ascomycota.</title>
        <authorList>
            <person name="Cisse O."/>
            <person name="Nguyen A."/>
            <person name="Hewitt D.A."/>
            <person name="Jedd G."/>
            <person name="Stajich J.E."/>
        </authorList>
    </citation>
    <scope>NUCLEOTIDE SEQUENCE [LARGE SCALE GENOMIC DNA]</scope>
    <source>
        <strain evidence="1 2">DAH-3</strain>
    </source>
</reference>
<sequence length="82" mass="9019">MQPCQGQTLEAPQEFNLMLDTSSGLTGEIKGYIRPETVKGQFSTGLTGAIKGYIRPETARDSRLPVLRLEYLSGMRSALEVD</sequence>
<protein>
    <submittedName>
        <fullName evidence="1">Glycine--tRNA ligase 1, mitochondrial</fullName>
    </submittedName>
</protein>
<keyword evidence="2" id="KW-1185">Reference proteome</keyword>
<name>A0A1U7LLH3_NEOID</name>
<dbReference type="AlphaFoldDB" id="A0A1U7LLH3"/>